<keyword evidence="1" id="KW-0238">DNA-binding</keyword>
<dbReference type="SUPFAM" id="SSF46955">
    <property type="entry name" value="Putative DNA-binding domain"/>
    <property type="match status" value="1"/>
</dbReference>
<gene>
    <name evidence="4" type="ORF">ebA3634</name>
</gene>
<dbReference type="PANTHER" id="PTHR30204:SF58">
    <property type="entry name" value="HTH-TYPE TRANSCRIPTIONAL REGULATOR YFMP"/>
    <property type="match status" value="1"/>
</dbReference>
<dbReference type="InterPro" id="IPR009061">
    <property type="entry name" value="DNA-bd_dom_put_sf"/>
</dbReference>
<dbReference type="GO" id="GO:0003700">
    <property type="term" value="F:DNA-binding transcription factor activity"/>
    <property type="evidence" value="ECO:0007669"/>
    <property type="project" value="InterPro"/>
</dbReference>
<dbReference type="SMART" id="SM00422">
    <property type="entry name" value="HTH_MERR"/>
    <property type="match status" value="1"/>
</dbReference>
<dbReference type="Pfam" id="PF13411">
    <property type="entry name" value="MerR_1"/>
    <property type="match status" value="1"/>
</dbReference>
<sequence>MRWTQSTRPFYFGQRSMASEQTYTITELARDFDVTPRAIRFYEDQGLLKPSRAGRTRIYSKSDRTRLKLTLRGKRLGLSLAEIKELLEMHGGVRNPAAQLVRFLVVLADRREALEQQREDIEAVLGEIAMLEKQCSDLLGHDSRGAAAARAEIVRRMRSEA</sequence>
<evidence type="ECO:0000256" key="2">
    <source>
        <dbReference type="SAM" id="Coils"/>
    </source>
</evidence>
<dbReference type="EMBL" id="CR555306">
    <property type="protein sequence ID" value="CAI08177.1"/>
    <property type="molecule type" value="Genomic_DNA"/>
</dbReference>
<dbReference type="PANTHER" id="PTHR30204">
    <property type="entry name" value="REDOX-CYCLING DRUG-SENSING TRANSCRIPTIONAL ACTIVATOR SOXR"/>
    <property type="match status" value="1"/>
</dbReference>
<feature type="domain" description="HTH merR-type" evidence="3">
    <location>
        <begin position="22"/>
        <end position="89"/>
    </location>
</feature>
<protein>
    <submittedName>
        <fullName evidence="4">Transcription regulator protein, merR family</fullName>
    </submittedName>
</protein>
<dbReference type="Proteomes" id="UP000006552">
    <property type="component" value="Chromosome"/>
</dbReference>
<dbReference type="Gene3D" id="1.10.1660.10">
    <property type="match status" value="1"/>
</dbReference>
<evidence type="ECO:0000313" key="5">
    <source>
        <dbReference type="Proteomes" id="UP000006552"/>
    </source>
</evidence>
<proteinExistence type="predicted"/>
<dbReference type="InterPro" id="IPR000551">
    <property type="entry name" value="MerR-type_HTH_dom"/>
</dbReference>
<dbReference type="PROSITE" id="PS50937">
    <property type="entry name" value="HTH_MERR_2"/>
    <property type="match status" value="1"/>
</dbReference>
<dbReference type="GO" id="GO:0003677">
    <property type="term" value="F:DNA binding"/>
    <property type="evidence" value="ECO:0007669"/>
    <property type="project" value="UniProtKB-KW"/>
</dbReference>
<dbReference type="InterPro" id="IPR047057">
    <property type="entry name" value="MerR_fam"/>
</dbReference>
<name>Q5P3D7_AROAE</name>
<evidence type="ECO:0000313" key="4">
    <source>
        <dbReference type="EMBL" id="CAI08177.1"/>
    </source>
</evidence>
<evidence type="ECO:0000259" key="3">
    <source>
        <dbReference type="PROSITE" id="PS50937"/>
    </source>
</evidence>
<dbReference type="HOGENOM" id="CLU_060077_3_1_4"/>
<dbReference type="AlphaFoldDB" id="Q5P3D7"/>
<keyword evidence="5" id="KW-1185">Reference proteome</keyword>
<dbReference type="KEGG" id="eba:ebA3634"/>
<evidence type="ECO:0000256" key="1">
    <source>
        <dbReference type="ARBA" id="ARBA00023125"/>
    </source>
</evidence>
<dbReference type="eggNOG" id="COG0789">
    <property type="taxonomic scope" value="Bacteria"/>
</dbReference>
<keyword evidence="2" id="KW-0175">Coiled coil</keyword>
<feature type="coiled-coil region" evidence="2">
    <location>
        <begin position="104"/>
        <end position="134"/>
    </location>
</feature>
<dbReference type="STRING" id="76114.ebA3634"/>
<dbReference type="CDD" id="cd04776">
    <property type="entry name" value="HTH_GnyR"/>
    <property type="match status" value="1"/>
</dbReference>
<reference evidence="4 5" key="1">
    <citation type="journal article" date="2005" name="Arch. Microbiol.">
        <title>The genome sequence of an anaerobic aromatic-degrading denitrifying bacterium, strain EbN1.</title>
        <authorList>
            <person name="Rabus R."/>
            <person name="Kube M."/>
            <person name="Heider J."/>
            <person name="Beck A."/>
            <person name="Heitmann K."/>
            <person name="Widdel F."/>
            <person name="Reinhardt R."/>
        </authorList>
    </citation>
    <scope>NUCLEOTIDE SEQUENCE [LARGE SCALE GENOMIC DNA]</scope>
    <source>
        <strain evidence="4 5">EbN1</strain>
    </source>
</reference>
<organism evidence="4 5">
    <name type="scientific">Aromatoleum aromaticum (strain DSM 19018 / LMG 30748 / EbN1)</name>
    <name type="common">Azoarcus sp. (strain EbN1)</name>
    <dbReference type="NCBI Taxonomy" id="76114"/>
    <lineage>
        <taxon>Bacteria</taxon>
        <taxon>Pseudomonadati</taxon>
        <taxon>Pseudomonadota</taxon>
        <taxon>Betaproteobacteria</taxon>
        <taxon>Rhodocyclales</taxon>
        <taxon>Rhodocyclaceae</taxon>
        <taxon>Aromatoleum</taxon>
    </lineage>
</organism>
<accession>Q5P3D7</accession>